<evidence type="ECO:0000256" key="1">
    <source>
        <dbReference type="ARBA" id="ARBA00001576"/>
    </source>
</evidence>
<dbReference type="GO" id="GO:0004555">
    <property type="term" value="F:alpha,alpha-trehalase activity"/>
    <property type="evidence" value="ECO:0007669"/>
    <property type="project" value="UniProtKB-EC"/>
</dbReference>
<comment type="catalytic activity">
    <reaction evidence="1">
        <text>alpha,alpha-trehalose + H2O = alpha-D-glucose + beta-D-glucose</text>
        <dbReference type="Rhea" id="RHEA:32675"/>
        <dbReference type="ChEBI" id="CHEBI:15377"/>
        <dbReference type="ChEBI" id="CHEBI:15903"/>
        <dbReference type="ChEBI" id="CHEBI:16551"/>
        <dbReference type="ChEBI" id="CHEBI:17925"/>
        <dbReference type="EC" id="3.2.1.28"/>
    </reaction>
</comment>
<dbReference type="InterPro" id="IPR001661">
    <property type="entry name" value="Glyco_hydro_37"/>
</dbReference>
<reference evidence="4" key="1">
    <citation type="submission" date="2020-03" db="EMBL/GenBank/DDBJ databases">
        <authorList>
            <person name="Chebbi M.A."/>
            <person name="Drezen J.M."/>
        </authorList>
    </citation>
    <scope>NUCLEOTIDE SEQUENCE</scope>
    <source>
        <tissue evidence="4">Whole body</tissue>
    </source>
</reference>
<dbReference type="OrthoDB" id="3542292at2759"/>
<keyword evidence="5" id="KW-1185">Reference proteome</keyword>
<evidence type="ECO:0000256" key="2">
    <source>
        <dbReference type="ARBA" id="ARBA00031637"/>
    </source>
</evidence>
<reference evidence="4" key="2">
    <citation type="submission" date="2021-04" db="EMBL/GenBank/DDBJ databases">
        <title>Genome-wide patterns of bracovirus chromosomal integration into multiple host tissues during parasitism.</title>
        <authorList>
            <person name="Chebbi M.A.C."/>
        </authorList>
    </citation>
    <scope>NUCLEOTIDE SEQUENCE</scope>
    <source>
        <tissue evidence="4">Whole body</tissue>
    </source>
</reference>
<dbReference type="PANTHER" id="PTHR23403:SF1">
    <property type="entry name" value="TREHALASE"/>
    <property type="match status" value="1"/>
</dbReference>
<comment type="caution">
    <text evidence="4">The sequence shown here is derived from an EMBL/GenBank/DDBJ whole genome shotgun (WGS) entry which is preliminary data.</text>
</comment>
<name>A0A8J5VAL1_9HYME</name>
<sequence>MFSLILLLTAGLTCQANALNIIPTPEKSDLCDSPIYCGGELLKTVQLAGVFPDSKTFVDLYQLHDPSVTLTNFEKLMSATGGKPNKTQISKFVTENFHRSIDVLPWTPPDWQSTPAILKRIQDPKFRGWANHLNNVWLNLSRQMSPDIIARPERFSSIPLENGFIVPGGRFQEIYYWDSYWVLEGLLLSGMKETAKGIILNFISMVNRFGFVPNGARVYYLMRSQPPLLIPMVEKYLEATGDIKFLSDNLLTLEKEFAFFIREKTVEVTKNNKTHIMARYVVNSDGPRPESYREDYTEAQFFDSNERRKTFYEDMKAGAESGWDFSSRWFIPNGPGTGNLSDISTRNIIPVDLNAFLQRNARLLSQFNQLLGNEVKARKYKDIASDFQNAIDDVLWNEELGIWLDYDMKNKQPRKFFYPTNLAPLYTNSFDRKNASTYARRAVEYLHAEGIDSFMGGTPSTLIHTGEQWDWPNAWPPLQSIIVQGLRNTGAEPALGLAKDLAIRWLRANYLGFQETGMILSFIAQSEFTQFCALISHQSIISLIHFVFVILPRSIYSAIDPGKYGGGGEYEVQAGFGWTNGVVFEFLDTYPDAQAPKAQK</sequence>
<proteinExistence type="predicted"/>
<evidence type="ECO:0000313" key="5">
    <source>
        <dbReference type="Proteomes" id="UP000729913"/>
    </source>
</evidence>
<dbReference type="EMBL" id="JAAOIC020000039">
    <property type="protein sequence ID" value="KAG8039033.1"/>
    <property type="molecule type" value="Genomic_DNA"/>
</dbReference>
<feature type="signal peptide" evidence="3">
    <location>
        <begin position="1"/>
        <end position="18"/>
    </location>
</feature>
<dbReference type="Pfam" id="PF01204">
    <property type="entry name" value="Trehalase"/>
    <property type="match status" value="1"/>
</dbReference>
<dbReference type="Proteomes" id="UP000729913">
    <property type="component" value="Unassembled WGS sequence"/>
</dbReference>
<gene>
    <name evidence="4" type="ORF">G9C98_003340</name>
</gene>
<dbReference type="InterPro" id="IPR018232">
    <property type="entry name" value="Glyco_hydro_37_CS"/>
</dbReference>
<dbReference type="GO" id="GO:0005993">
    <property type="term" value="P:trehalose catabolic process"/>
    <property type="evidence" value="ECO:0007669"/>
    <property type="project" value="TreeGrafter"/>
</dbReference>
<dbReference type="PROSITE" id="PS00927">
    <property type="entry name" value="TREHALASE_1"/>
    <property type="match status" value="1"/>
</dbReference>
<dbReference type="PROSITE" id="PS00928">
    <property type="entry name" value="TREHALASE_2"/>
    <property type="match status" value="1"/>
</dbReference>
<organism evidence="4 5">
    <name type="scientific">Cotesia typhae</name>
    <dbReference type="NCBI Taxonomy" id="2053667"/>
    <lineage>
        <taxon>Eukaryota</taxon>
        <taxon>Metazoa</taxon>
        <taxon>Ecdysozoa</taxon>
        <taxon>Arthropoda</taxon>
        <taxon>Hexapoda</taxon>
        <taxon>Insecta</taxon>
        <taxon>Pterygota</taxon>
        <taxon>Neoptera</taxon>
        <taxon>Endopterygota</taxon>
        <taxon>Hymenoptera</taxon>
        <taxon>Apocrita</taxon>
        <taxon>Ichneumonoidea</taxon>
        <taxon>Braconidae</taxon>
        <taxon>Microgastrinae</taxon>
        <taxon>Cotesia</taxon>
    </lineage>
</organism>
<dbReference type="AlphaFoldDB" id="A0A8J5VAL1"/>
<evidence type="ECO:0000313" key="4">
    <source>
        <dbReference type="EMBL" id="KAG8039033.1"/>
    </source>
</evidence>
<dbReference type="PANTHER" id="PTHR23403">
    <property type="entry name" value="TREHALASE"/>
    <property type="match status" value="1"/>
</dbReference>
<keyword evidence="3" id="KW-0732">Signal</keyword>
<protein>
    <recommendedName>
        <fullName evidence="2">Alpha,alpha-trehalose glucohydrolase</fullName>
    </recommendedName>
</protein>
<feature type="chain" id="PRO_5035217946" description="Alpha,alpha-trehalose glucohydrolase" evidence="3">
    <location>
        <begin position="19"/>
        <end position="600"/>
    </location>
</feature>
<accession>A0A8J5VAL1</accession>
<evidence type="ECO:0000256" key="3">
    <source>
        <dbReference type="SAM" id="SignalP"/>
    </source>
</evidence>